<organism evidence="3 4">
    <name type="scientific">Haliscomenobacter hydrossis (strain ATCC 27775 / DSM 1100 / LMG 10767 / O)</name>
    <dbReference type="NCBI Taxonomy" id="760192"/>
    <lineage>
        <taxon>Bacteria</taxon>
        <taxon>Pseudomonadati</taxon>
        <taxon>Bacteroidota</taxon>
        <taxon>Saprospiria</taxon>
        <taxon>Saprospirales</taxon>
        <taxon>Haliscomenobacteraceae</taxon>
        <taxon>Haliscomenobacter</taxon>
    </lineage>
</organism>
<dbReference type="KEGG" id="hhy:Halhy_3748"/>
<dbReference type="InterPro" id="IPR013830">
    <property type="entry name" value="SGNH_hydro"/>
</dbReference>
<feature type="domain" description="SGNH hydrolase-type esterase" evidence="2">
    <location>
        <begin position="53"/>
        <end position="202"/>
    </location>
</feature>
<proteinExistence type="predicted"/>
<dbReference type="Proteomes" id="UP000008461">
    <property type="component" value="Chromosome"/>
</dbReference>
<evidence type="ECO:0000259" key="2">
    <source>
        <dbReference type="Pfam" id="PF13472"/>
    </source>
</evidence>
<feature type="signal peptide" evidence="1">
    <location>
        <begin position="1"/>
        <end position="18"/>
    </location>
</feature>
<evidence type="ECO:0000256" key="1">
    <source>
        <dbReference type="SAM" id="SignalP"/>
    </source>
</evidence>
<dbReference type="PANTHER" id="PTHR34407:SF1">
    <property type="entry name" value="SGNH HYDROLASE-TYPE ESTERASE DOMAIN-CONTAINING PROTEIN"/>
    <property type="match status" value="1"/>
</dbReference>
<dbReference type="STRING" id="760192.Halhy_3748"/>
<evidence type="ECO:0000313" key="3">
    <source>
        <dbReference type="EMBL" id="AEE51600.1"/>
    </source>
</evidence>
<sequence length="412" mass="46183">MRAIILFFLLSQFHYSFAQSDTLANTQELSPRGGLPNFFAKVQKGKPVKIAYLGGSITRADQGWREQSFQWLKTEFPQAQFSEIMAAIGGTGSDFGAYRLQTHVLQHQPDLVFVEFAVNDNGKSAPEVKAAMEGIVRQIWRKNRRSDICFVYTFSRPQLEFYQRGKFPVSASAMEAVADHYQIPSIAMAQPAVQLITEGKMLLQAKVSENPGQMIFSEDGVHPLVETGHKVYAEAVQRQFKVLQSMGKPGAHALKIAILPQNLEKARMLSLDQVKKTAGWRLTDSVVLRKPFADLMPPVYATADTAQFLSVRFKGSSLGLLDVMGPSSGQIVVWIDEDAPRYLNRFDEYCTYYRMSYSLINGLSEGKHRAIIKVSPNELDKAAILQKRNNKINNPLLYAGRAFYVGAFLVKK</sequence>
<feature type="chain" id="PRO_5003310525" evidence="1">
    <location>
        <begin position="19"/>
        <end position="412"/>
    </location>
</feature>
<protein>
    <submittedName>
        <fullName evidence="3">Acyl-CoA thioesterase I</fullName>
    </submittedName>
</protein>
<dbReference type="Pfam" id="PF13472">
    <property type="entry name" value="Lipase_GDSL_2"/>
    <property type="match status" value="1"/>
</dbReference>
<reference evidence="3 4" key="1">
    <citation type="journal article" date="2011" name="Stand. Genomic Sci.">
        <title>Complete genome sequence of Haliscomenobacter hydrossis type strain (O).</title>
        <authorList>
            <consortium name="US DOE Joint Genome Institute (JGI-PGF)"/>
            <person name="Daligault H."/>
            <person name="Lapidus A."/>
            <person name="Zeytun A."/>
            <person name="Nolan M."/>
            <person name="Lucas S."/>
            <person name="Del Rio T.G."/>
            <person name="Tice H."/>
            <person name="Cheng J.F."/>
            <person name="Tapia R."/>
            <person name="Han C."/>
            <person name="Goodwin L."/>
            <person name="Pitluck S."/>
            <person name="Liolios K."/>
            <person name="Pagani I."/>
            <person name="Ivanova N."/>
            <person name="Huntemann M."/>
            <person name="Mavromatis K."/>
            <person name="Mikhailova N."/>
            <person name="Pati A."/>
            <person name="Chen A."/>
            <person name="Palaniappan K."/>
            <person name="Land M."/>
            <person name="Hauser L."/>
            <person name="Brambilla E.M."/>
            <person name="Rohde M."/>
            <person name="Verbarg S."/>
            <person name="Goker M."/>
            <person name="Bristow J."/>
            <person name="Eisen J.A."/>
            <person name="Markowitz V."/>
            <person name="Hugenholtz P."/>
            <person name="Kyrpides N.C."/>
            <person name="Klenk H.P."/>
            <person name="Woyke T."/>
        </authorList>
    </citation>
    <scope>NUCLEOTIDE SEQUENCE [LARGE SCALE GENOMIC DNA]</scope>
    <source>
        <strain evidence="4">ATCC 27775 / DSM 1100 / LMG 10767 / O</strain>
    </source>
</reference>
<dbReference type="CDD" id="cd00229">
    <property type="entry name" value="SGNH_hydrolase"/>
    <property type="match status" value="1"/>
</dbReference>
<dbReference type="GO" id="GO:0016788">
    <property type="term" value="F:hydrolase activity, acting on ester bonds"/>
    <property type="evidence" value="ECO:0007669"/>
    <property type="project" value="UniProtKB-ARBA"/>
</dbReference>
<dbReference type="RefSeq" id="WP_013766139.1">
    <property type="nucleotide sequence ID" value="NC_015510.1"/>
</dbReference>
<name>F4L113_HALH1</name>
<keyword evidence="1" id="KW-0732">Signal</keyword>
<dbReference type="InterPro" id="IPR036514">
    <property type="entry name" value="SGNH_hydro_sf"/>
</dbReference>
<dbReference type="HOGENOM" id="CLU_035115_1_0_10"/>
<dbReference type="Gene3D" id="3.40.50.1110">
    <property type="entry name" value="SGNH hydrolase"/>
    <property type="match status" value="1"/>
</dbReference>
<reference key="2">
    <citation type="submission" date="2011-04" db="EMBL/GenBank/DDBJ databases">
        <title>Complete sequence of chromosome of Haliscomenobacter hydrossis DSM 1100.</title>
        <authorList>
            <consortium name="US DOE Joint Genome Institute (JGI-PGF)"/>
            <person name="Lucas S."/>
            <person name="Han J."/>
            <person name="Lapidus A."/>
            <person name="Bruce D."/>
            <person name="Goodwin L."/>
            <person name="Pitluck S."/>
            <person name="Peters L."/>
            <person name="Kyrpides N."/>
            <person name="Mavromatis K."/>
            <person name="Ivanova N."/>
            <person name="Ovchinnikova G."/>
            <person name="Pagani I."/>
            <person name="Daligault H."/>
            <person name="Detter J.C."/>
            <person name="Han C."/>
            <person name="Land M."/>
            <person name="Hauser L."/>
            <person name="Markowitz V."/>
            <person name="Cheng J.-F."/>
            <person name="Hugenholtz P."/>
            <person name="Woyke T."/>
            <person name="Wu D."/>
            <person name="Verbarg S."/>
            <person name="Frueling A."/>
            <person name="Brambilla E."/>
            <person name="Klenk H.-P."/>
            <person name="Eisen J.A."/>
        </authorList>
    </citation>
    <scope>NUCLEOTIDE SEQUENCE</scope>
    <source>
        <strain>DSM 1100</strain>
    </source>
</reference>
<dbReference type="EMBL" id="CP002691">
    <property type="protein sequence ID" value="AEE51600.1"/>
    <property type="molecule type" value="Genomic_DNA"/>
</dbReference>
<dbReference type="PANTHER" id="PTHR34407">
    <property type="entry name" value="EXPRESSED PROTEIN"/>
    <property type="match status" value="1"/>
</dbReference>
<gene>
    <name evidence="3" type="ordered locus">Halhy_3748</name>
</gene>
<keyword evidence="4" id="KW-1185">Reference proteome</keyword>
<dbReference type="eggNOG" id="COG2755">
    <property type="taxonomic scope" value="Bacteria"/>
</dbReference>
<evidence type="ECO:0000313" key="4">
    <source>
        <dbReference type="Proteomes" id="UP000008461"/>
    </source>
</evidence>
<dbReference type="OrthoDB" id="9796689at2"/>
<dbReference type="AlphaFoldDB" id="F4L113"/>
<dbReference type="SUPFAM" id="SSF52266">
    <property type="entry name" value="SGNH hydrolase"/>
    <property type="match status" value="1"/>
</dbReference>
<accession>F4L113</accession>